<dbReference type="PANTHER" id="PTHR47114:SF2">
    <property type="entry name" value="OLIGODENDROCYTE-MYELIN GLYCOPROTEIN"/>
    <property type="match status" value="1"/>
</dbReference>
<comment type="similarity">
    <text evidence="4 14">Belongs to the LRR-containing bacterial E3 ligase family.</text>
</comment>
<dbReference type="EMBL" id="JBIUWZ010000006">
    <property type="protein sequence ID" value="MFJ2677762.1"/>
    <property type="molecule type" value="Genomic_DNA"/>
</dbReference>
<evidence type="ECO:0000313" key="17">
    <source>
        <dbReference type="Proteomes" id="UP001617213"/>
    </source>
</evidence>
<dbReference type="SMART" id="SM00369">
    <property type="entry name" value="LRR_TYP"/>
    <property type="match status" value="3"/>
</dbReference>
<keyword evidence="17" id="KW-1185">Reference proteome</keyword>
<dbReference type="Pfam" id="PF20178">
    <property type="entry name" value="ToxA_N"/>
    <property type="match status" value="1"/>
</dbReference>
<dbReference type="InterPro" id="IPR051071">
    <property type="entry name" value="LRR-bact_E3_ubiq_ligases"/>
</dbReference>
<dbReference type="EC" id="2.3.2.27" evidence="5"/>
<keyword evidence="9" id="KW-0677">Repeat</keyword>
<proteinExistence type="inferred from homology"/>
<comment type="subcellular location">
    <subcellularLocation>
        <location evidence="2">Host cytoplasm</location>
    </subcellularLocation>
    <subcellularLocation>
        <location evidence="3">Secreted</location>
    </subcellularLocation>
</comment>
<dbReference type="RefSeq" id="WP_401380498.1">
    <property type="nucleotide sequence ID" value="NZ_JBIUWZ010000006.1"/>
</dbReference>
<evidence type="ECO:0000256" key="8">
    <source>
        <dbReference type="ARBA" id="ARBA00022679"/>
    </source>
</evidence>
<feature type="active site" description="Glycyl thioester intermediate" evidence="14">
    <location>
        <position position="1408"/>
    </location>
</feature>
<dbReference type="Gene3D" id="3.80.10.10">
    <property type="entry name" value="Ribonuclease Inhibitor"/>
    <property type="match status" value="1"/>
</dbReference>
<dbReference type="PROSITE" id="PS51450">
    <property type="entry name" value="LRR"/>
    <property type="match status" value="1"/>
</dbReference>
<evidence type="ECO:0000256" key="2">
    <source>
        <dbReference type="ARBA" id="ARBA00004192"/>
    </source>
</evidence>
<dbReference type="PANTHER" id="PTHR47114">
    <property type="match status" value="1"/>
</dbReference>
<keyword evidence="8 14" id="KW-0808">Transferase</keyword>
<keyword evidence="12" id="KW-0843">Virulence</keyword>
<evidence type="ECO:0000256" key="7">
    <source>
        <dbReference type="ARBA" id="ARBA00022614"/>
    </source>
</evidence>
<comment type="caution">
    <text evidence="16">The sequence shown here is derived from an EMBL/GenBank/DDBJ whole genome shotgun (WGS) entry which is preliminary data.</text>
</comment>
<organism evidence="16 17">
    <name type="scientific">Pseudomonas sivasensis</name>
    <dbReference type="NCBI Taxonomy" id="1880678"/>
    <lineage>
        <taxon>Bacteria</taxon>
        <taxon>Pseudomonadati</taxon>
        <taxon>Pseudomonadota</taxon>
        <taxon>Gammaproteobacteria</taxon>
        <taxon>Pseudomonadales</taxon>
        <taxon>Pseudomonadaceae</taxon>
        <taxon>Pseudomonas</taxon>
    </lineage>
</organism>
<keyword evidence="6 14" id="KW-0964">Secreted</keyword>
<dbReference type="Gene3D" id="1.20.58.360">
    <property type="entry name" value="Shigella T3SS effector IpaH defines"/>
    <property type="match status" value="1"/>
</dbReference>
<evidence type="ECO:0000313" key="16">
    <source>
        <dbReference type="EMBL" id="MFJ2677762.1"/>
    </source>
</evidence>
<evidence type="ECO:0000256" key="14">
    <source>
        <dbReference type="PROSITE-ProRule" id="PRU01398"/>
    </source>
</evidence>
<accession>A0ABW8DVZ0</accession>
<keyword evidence="10 14" id="KW-0833">Ubl conjugation pathway</keyword>
<keyword evidence="11 14" id="KW-0832">Ubl conjugation</keyword>
<evidence type="ECO:0000256" key="10">
    <source>
        <dbReference type="ARBA" id="ARBA00022786"/>
    </source>
</evidence>
<dbReference type="InterPro" id="IPR046673">
    <property type="entry name" value="ToxA_N"/>
</dbReference>
<sequence length="1612" mass="181127">MPDQDDLTKTCTQLTQRQLQAALLEITSDLPKAEVLQKRLPGWMINAPKGVLETLERDAAQIDEARAAVAGRLLPLRSLDEFCSAQLKAYCQKHWQVTIEPQKDLFVRAFYEYQKEVLPLDYVRTIKLEQQTLLHMALQNFTEDETQEAHFPQQSRLQFGSASRGVIPVSVQAFAKGCRDLDVGGLYQQHISDVFNLDAGAPGDDAYLNGVALDIGWMKTLDVKIDAHIACMRGDITRETYDLLCTLLDRKMDPEQARGLLFQGRQVIWQGLNALDCCLWSVLVFSGWPIADYPQEPCVVYMPNEPGRPFFEYPSLNDFKVYLDLKLEVSTYRTFFARYLGEIDRVGFFSRFDQHRTLGVLEARAITTSLAQHFFATYAGKLQIDARTLAVPVVDVDEQVRKQRLQEYLDAGLTLLNLAGFIVPALGLLMTSVAVGQMLGEVYDGIEDWRRGDKEEALGQLVAVAQDITSMVLFAAGAKVVGKVFKRTRQSYAGYFKTLEAVRSRDGQPRLWRPDIGQYSHDHHLIDDVAADAQGLYQVGARSYVKVGDNLHQVTYEPQQGLWRASHRTRQTAYRPVMLHNGEGAWRFSFEDPEEWEDQDYLFSRLEPSSRHPALDSRKLRLVNDIIDKPHRWGYHLAQECLPFAARFRDLYERFRLEQSIRDLVWLLERGGYRNGQSATAQMHALPLLPGWPQGRYFEVLNAQGGVTARYPAAGPFEASQALRLSEQAVGEGQVFDVLLSGLDTQQKVGLLGEGVSANEEHAALARQLLAQLKADRRPLFEQLYQAYDGPVPEEWAPLRQACPQLPTRVMRELMAQASSVERQALRDTQRVPMALAEAVRLSAETQRLDRALAGFEQPELAGLDTQCVAVRMLPRVEGWDSALQLELRQDSPTGSLLALGAREGASVRRVVVSSAAGFAPFDANGASMGPTQAGSDGLFEAIIQTLSDTQRSALELPLNPSEGGWRLRRRVAARAQSERVVAGEAFSDKAGEPLEQEVSCRMADSPTSPLPLASPLVRKVRKIYPLFSDVQAAELLRSLGTDALAQAKAVARLQADLERLRTVLKHWKSNVGDLAAQPGMGDVRESRQQVAERIEACWRRQSFVLDDQQVPVPGLILDGMRVGALPNLPPEIRFDHVRQLSLKNMRLGDDVAYFLKCFKGLRRLNLDRNRLSRLPEYLSRMPELTSLSLPHNQLALTTYTQRKLADMHTLRLLDLSHNPIEAHLDVSNMRDLQTLLLQDARLVDLPVGIARLAHLEQVDLRSNWITVLPDWLFASTRRYSQAINLGGNPLSSTTMTALIRYRDAVGIGMGYVEDDQSRFTELKARRTWLPDEVAAADAGKRAIWANLRDDPESVPLMTLLAQLSGAADSRYVREDMTRRVWEVLQATHDSVELREQVFQLVAHPANCVDGATEIFSQVEVLKAVANATRQAGRGQGNSGVLLTLGRGLFRLSELEKIAATYAAEHASEDPLEVSLAYRVGLAKILQLPGQPKHMRYGSLADLTSENLERAHEQVLIAELSPVFLRFIAQLSFWKAHLKQQFPETFRRAAEPFDSQQQALFENSQNLTDGEYLAQMEGLRAPRRQAINEVMERLTQQMMKYQDLDICHLPED</sequence>
<evidence type="ECO:0000256" key="1">
    <source>
        <dbReference type="ARBA" id="ARBA00000900"/>
    </source>
</evidence>
<keyword evidence="7" id="KW-0433">Leucine-rich repeat</keyword>
<evidence type="ECO:0000256" key="3">
    <source>
        <dbReference type="ARBA" id="ARBA00004613"/>
    </source>
</evidence>
<evidence type="ECO:0000256" key="9">
    <source>
        <dbReference type="ARBA" id="ARBA00022737"/>
    </source>
</evidence>
<comment type="PTM">
    <text evidence="14">Ubiquitinated in the presence of host E1 ubiquitin-activating enzyme, E2 ubiquitin-conjugating enzyme and ubiquitin.</text>
</comment>
<dbReference type="InterPro" id="IPR003591">
    <property type="entry name" value="Leu-rich_rpt_typical-subtyp"/>
</dbReference>
<evidence type="ECO:0000259" key="15">
    <source>
        <dbReference type="PROSITE" id="PS52053"/>
    </source>
</evidence>
<dbReference type="Pfam" id="PF13855">
    <property type="entry name" value="LRR_8"/>
    <property type="match status" value="1"/>
</dbReference>
<evidence type="ECO:0000256" key="11">
    <source>
        <dbReference type="ARBA" id="ARBA00022843"/>
    </source>
</evidence>
<dbReference type="PROSITE" id="PS52053">
    <property type="entry name" value="NEL"/>
    <property type="match status" value="1"/>
</dbReference>
<evidence type="ECO:0000256" key="4">
    <source>
        <dbReference type="ARBA" id="ARBA00009868"/>
    </source>
</evidence>
<dbReference type="Pfam" id="PF14496">
    <property type="entry name" value="NEL"/>
    <property type="match status" value="1"/>
</dbReference>
<evidence type="ECO:0000256" key="5">
    <source>
        <dbReference type="ARBA" id="ARBA00012483"/>
    </source>
</evidence>
<dbReference type="SUPFAM" id="SSF52058">
    <property type="entry name" value="L domain-like"/>
    <property type="match status" value="1"/>
</dbReference>
<protein>
    <recommendedName>
        <fullName evidence="5">RING-type E3 ubiquitin transferase</fullName>
        <ecNumber evidence="5">2.3.2.27</ecNumber>
    </recommendedName>
</protein>
<name>A0ABW8DVZ0_9PSED</name>
<evidence type="ECO:0000256" key="12">
    <source>
        <dbReference type="ARBA" id="ARBA00023026"/>
    </source>
</evidence>
<reference evidence="16 17" key="1">
    <citation type="submission" date="2024-10" db="EMBL/GenBank/DDBJ databases">
        <title>The Natural Products Discovery Center: Release of the First 8490 Sequenced Strains for Exploring Actinobacteria Biosynthetic Diversity.</title>
        <authorList>
            <person name="Kalkreuter E."/>
            <person name="Kautsar S.A."/>
            <person name="Yang D."/>
            <person name="Bader C.D."/>
            <person name="Teijaro C.N."/>
            <person name="Fluegel L."/>
            <person name="Davis C.M."/>
            <person name="Simpson J.R."/>
            <person name="Lauterbach L."/>
            <person name="Steele A.D."/>
            <person name="Gui C."/>
            <person name="Meng S."/>
            <person name="Li G."/>
            <person name="Viehrig K."/>
            <person name="Ye F."/>
            <person name="Su P."/>
            <person name="Kiefer A.F."/>
            <person name="Nichols A."/>
            <person name="Cepeda A.J."/>
            <person name="Yan W."/>
            <person name="Fan B."/>
            <person name="Jiang Y."/>
            <person name="Adhikari A."/>
            <person name="Zheng C.-J."/>
            <person name="Schuster L."/>
            <person name="Cowan T.M."/>
            <person name="Smanski M.J."/>
            <person name="Chevrette M.G."/>
            <person name="De Carvalho L.P.S."/>
            <person name="Shen B."/>
        </authorList>
    </citation>
    <scope>NUCLEOTIDE SEQUENCE [LARGE SCALE GENOMIC DNA]</scope>
    <source>
        <strain evidence="16 17">NPDC087581</strain>
    </source>
</reference>
<evidence type="ECO:0000256" key="6">
    <source>
        <dbReference type="ARBA" id="ARBA00022525"/>
    </source>
</evidence>
<dbReference type="InterPro" id="IPR001611">
    <property type="entry name" value="Leu-rich_rpt"/>
</dbReference>
<comment type="catalytic activity">
    <reaction evidence="1">
        <text>S-ubiquitinyl-[E2 ubiquitin-conjugating enzyme]-L-cysteine + [acceptor protein]-L-lysine = [E2 ubiquitin-conjugating enzyme]-L-cysteine + N(6)-ubiquitinyl-[acceptor protein]-L-lysine.</text>
        <dbReference type="EC" id="2.3.2.27"/>
    </reaction>
</comment>
<keyword evidence="13 14" id="KW-1035">Host cytoplasm</keyword>
<evidence type="ECO:0000256" key="13">
    <source>
        <dbReference type="ARBA" id="ARBA00023200"/>
    </source>
</evidence>
<dbReference type="InterPro" id="IPR032675">
    <property type="entry name" value="LRR_dom_sf"/>
</dbReference>
<dbReference type="InterPro" id="IPR029487">
    <property type="entry name" value="NEL_dom"/>
</dbReference>
<gene>
    <name evidence="16" type="ORF">ACIOWJ_06655</name>
</gene>
<feature type="domain" description="NEL" evidence="15">
    <location>
        <begin position="1321"/>
        <end position="1612"/>
    </location>
</feature>
<dbReference type="Proteomes" id="UP001617213">
    <property type="component" value="Unassembled WGS sequence"/>
</dbReference>